<keyword evidence="2 4" id="KW-0442">Lipid degradation</keyword>
<dbReference type="GO" id="GO:0047499">
    <property type="term" value="F:calcium-independent phospholipase A2 activity"/>
    <property type="evidence" value="ECO:0007669"/>
    <property type="project" value="TreeGrafter"/>
</dbReference>
<dbReference type="OrthoDB" id="1658288at2759"/>
<proteinExistence type="predicted"/>
<dbReference type="AlphaFoldDB" id="A0A366RFP0"/>
<sequence>MVYNALTKHPKGLRLLALDGGGVRGIMGLVVLRELMSRVQKRKNLPEMPRPADYFELAGGTSTGGIMGIMLFRLRMSVDDTIKEYDRIAKTIFSPKIYGRDISWIPGASYLNNSKALFQDSRFDAGSMSKAIDEVVEKFGLDEQDKKLKGNAPLQHDAGARMFCCTTAQNRAESLLMRSYKDSTVYTSSKANNAILNHGDKLTISIAARATSAAPTFFPEVKFPEEKPELVFWDGGLLNNNPIDQLWYTRFELVKPSDPAPPISCVISLGTGYVSPGKAAKSWIKVVGVASKVMDFATNTNAKGKDFSRHMTHLNERDEHKDTKYIRFNPFLREEIGLDEYGRMEDLKKLAQETMDSKTGQNQHYIDQAVDAICA</sequence>
<reference evidence="6 7" key="1">
    <citation type="submission" date="2018-06" db="EMBL/GenBank/DDBJ databases">
        <title>Fusarium incarnatum-equiseti species complex species 28.</title>
        <authorList>
            <person name="Gardiner D.M."/>
        </authorList>
    </citation>
    <scope>NUCLEOTIDE SEQUENCE [LARGE SCALE GENOMIC DNA]</scope>
    <source>
        <strain evidence="6 7">FIESC_28</strain>
    </source>
</reference>
<dbReference type="GO" id="GO:0016020">
    <property type="term" value="C:membrane"/>
    <property type="evidence" value="ECO:0007669"/>
    <property type="project" value="TreeGrafter"/>
</dbReference>
<evidence type="ECO:0000256" key="1">
    <source>
        <dbReference type="ARBA" id="ARBA00022801"/>
    </source>
</evidence>
<gene>
    <name evidence="6" type="ORF">FIESC28_07253</name>
</gene>
<organism evidence="6 7">
    <name type="scientific">Fusarium coffeatum</name>
    <dbReference type="NCBI Taxonomy" id="231269"/>
    <lineage>
        <taxon>Eukaryota</taxon>
        <taxon>Fungi</taxon>
        <taxon>Dikarya</taxon>
        <taxon>Ascomycota</taxon>
        <taxon>Pezizomycotina</taxon>
        <taxon>Sordariomycetes</taxon>
        <taxon>Hypocreomycetidae</taxon>
        <taxon>Hypocreales</taxon>
        <taxon>Nectriaceae</taxon>
        <taxon>Fusarium</taxon>
        <taxon>Fusarium incarnatum-equiseti species complex</taxon>
    </lineage>
</organism>
<feature type="active site" description="Proton acceptor" evidence="4">
    <location>
        <position position="234"/>
    </location>
</feature>
<name>A0A366RFP0_9HYPO</name>
<feature type="domain" description="PNPLA" evidence="5">
    <location>
        <begin position="16"/>
        <end position="247"/>
    </location>
</feature>
<dbReference type="InterPro" id="IPR002641">
    <property type="entry name" value="PNPLA_dom"/>
</dbReference>
<dbReference type="PANTHER" id="PTHR24185:SF1">
    <property type="entry name" value="CALCIUM-INDEPENDENT PHOSPHOLIPASE A2-GAMMA"/>
    <property type="match status" value="1"/>
</dbReference>
<comment type="caution">
    <text evidence="6">The sequence shown here is derived from an EMBL/GenBank/DDBJ whole genome shotgun (WGS) entry which is preliminary data.</text>
</comment>
<dbReference type="GeneID" id="41996690"/>
<feature type="active site" description="Nucleophile" evidence="4">
    <location>
        <position position="62"/>
    </location>
</feature>
<dbReference type="PROSITE" id="PS51635">
    <property type="entry name" value="PNPLA"/>
    <property type="match status" value="1"/>
</dbReference>
<dbReference type="GO" id="GO:0016042">
    <property type="term" value="P:lipid catabolic process"/>
    <property type="evidence" value="ECO:0007669"/>
    <property type="project" value="UniProtKB-UniRule"/>
</dbReference>
<dbReference type="InterPro" id="IPR016035">
    <property type="entry name" value="Acyl_Trfase/lysoPLipase"/>
</dbReference>
<evidence type="ECO:0000256" key="4">
    <source>
        <dbReference type="PROSITE-ProRule" id="PRU01161"/>
    </source>
</evidence>
<dbReference type="GO" id="GO:0046486">
    <property type="term" value="P:glycerolipid metabolic process"/>
    <property type="evidence" value="ECO:0007669"/>
    <property type="project" value="UniProtKB-ARBA"/>
</dbReference>
<dbReference type="Pfam" id="PF01734">
    <property type="entry name" value="Patatin"/>
    <property type="match status" value="1"/>
</dbReference>
<evidence type="ECO:0000313" key="6">
    <source>
        <dbReference type="EMBL" id="RBR15612.1"/>
    </source>
</evidence>
<evidence type="ECO:0000259" key="5">
    <source>
        <dbReference type="PROSITE" id="PS51635"/>
    </source>
</evidence>
<feature type="short sequence motif" description="GXSXG" evidence="4">
    <location>
        <begin position="60"/>
        <end position="64"/>
    </location>
</feature>
<feature type="short sequence motif" description="GXGXXG" evidence="4">
    <location>
        <begin position="20"/>
        <end position="25"/>
    </location>
</feature>
<keyword evidence="3 4" id="KW-0443">Lipid metabolism</keyword>
<protein>
    <recommendedName>
        <fullName evidence="5">PNPLA domain-containing protein</fullName>
    </recommendedName>
</protein>
<accession>A0A366RFP0</accession>
<dbReference type="SUPFAM" id="SSF52151">
    <property type="entry name" value="FabD/lysophospholipase-like"/>
    <property type="match status" value="1"/>
</dbReference>
<dbReference type="RefSeq" id="XP_031014510.1">
    <property type="nucleotide sequence ID" value="XM_031161394.1"/>
</dbReference>
<evidence type="ECO:0000256" key="3">
    <source>
        <dbReference type="ARBA" id="ARBA00023098"/>
    </source>
</evidence>
<dbReference type="GO" id="GO:0019369">
    <property type="term" value="P:arachidonate metabolic process"/>
    <property type="evidence" value="ECO:0007669"/>
    <property type="project" value="TreeGrafter"/>
</dbReference>
<evidence type="ECO:0000313" key="7">
    <source>
        <dbReference type="Proteomes" id="UP000253153"/>
    </source>
</evidence>
<dbReference type="Gene3D" id="3.40.1090.10">
    <property type="entry name" value="Cytosolic phospholipase A2 catalytic domain"/>
    <property type="match status" value="1"/>
</dbReference>
<dbReference type="EMBL" id="QKXC01000153">
    <property type="protein sequence ID" value="RBR15612.1"/>
    <property type="molecule type" value="Genomic_DNA"/>
</dbReference>
<dbReference type="Proteomes" id="UP000253153">
    <property type="component" value="Unassembled WGS sequence"/>
</dbReference>
<keyword evidence="1 4" id="KW-0378">Hydrolase</keyword>
<keyword evidence="7" id="KW-1185">Reference proteome</keyword>
<dbReference type="CDD" id="cd07216">
    <property type="entry name" value="Pat17_PNPLA8_PNPLA9_like3"/>
    <property type="match status" value="1"/>
</dbReference>
<dbReference type="PANTHER" id="PTHR24185">
    <property type="entry name" value="CALCIUM-INDEPENDENT PHOSPHOLIPASE A2-GAMMA"/>
    <property type="match status" value="1"/>
</dbReference>
<feature type="short sequence motif" description="DGA/G" evidence="4">
    <location>
        <begin position="234"/>
        <end position="236"/>
    </location>
</feature>
<evidence type="ECO:0000256" key="2">
    <source>
        <dbReference type="ARBA" id="ARBA00022963"/>
    </source>
</evidence>